<evidence type="ECO:0000313" key="2">
    <source>
        <dbReference type="EMBL" id="OMH82596.1"/>
    </source>
</evidence>
<keyword evidence="4" id="KW-1185">Reference proteome</keyword>
<dbReference type="AlphaFoldDB" id="A0A1R1PT70"/>
<name>A0A1R1PT70_ZANCU</name>
<dbReference type="EMBL" id="LSSK01000243">
    <property type="protein sequence ID" value="OMH84151.1"/>
    <property type="molecule type" value="Genomic_DNA"/>
</dbReference>
<reference evidence="4" key="2">
    <citation type="submission" date="2017-01" db="EMBL/GenBank/DDBJ databases">
        <authorList>
            <person name="Wang Y."/>
            <person name="White M."/>
            <person name="Kvist S."/>
            <person name="Moncalvo J.-M."/>
        </authorList>
    </citation>
    <scope>NUCLEOTIDE SEQUENCE [LARGE SCALE GENOMIC DNA]</scope>
    <source>
        <strain evidence="4">COL-18-3</strain>
    </source>
</reference>
<dbReference type="Proteomes" id="UP000188320">
    <property type="component" value="Unassembled WGS sequence"/>
</dbReference>
<reference evidence="3" key="1">
    <citation type="submission" date="2017-01" db="EMBL/GenBank/DDBJ databases">
        <authorList>
            <person name="Mah S.A."/>
            <person name="Swanson W.J."/>
            <person name="Moy G.W."/>
            <person name="Vacquier V.D."/>
        </authorList>
    </citation>
    <scope>NUCLEOTIDE SEQUENCE [LARGE SCALE GENOMIC DNA]</scope>
    <source>
        <strain evidence="3">COL-18-3</strain>
    </source>
</reference>
<dbReference type="EMBL" id="LSSK01000634">
    <property type="protein sequence ID" value="OMH82596.1"/>
    <property type="molecule type" value="Genomic_DNA"/>
</dbReference>
<accession>A0A1R1PT70</accession>
<evidence type="ECO:0000256" key="1">
    <source>
        <dbReference type="SAM" id="MobiDB-lite"/>
    </source>
</evidence>
<comment type="caution">
    <text evidence="3">The sequence shown here is derived from an EMBL/GenBank/DDBJ whole genome shotgun (WGS) entry which is preliminary data.</text>
</comment>
<gene>
    <name evidence="3" type="ORF">AX774_g2321</name>
    <name evidence="2" type="ORF">AX774_g3927</name>
</gene>
<evidence type="ECO:0000313" key="3">
    <source>
        <dbReference type="EMBL" id="OMH84151.1"/>
    </source>
</evidence>
<feature type="compositionally biased region" description="Polar residues" evidence="1">
    <location>
        <begin position="103"/>
        <end position="112"/>
    </location>
</feature>
<proteinExistence type="predicted"/>
<protein>
    <submittedName>
        <fullName evidence="3">Uncharacterized protein</fullName>
    </submittedName>
</protein>
<organism evidence="3 4">
    <name type="scientific">Zancudomyces culisetae</name>
    <name type="common">Gut fungus</name>
    <name type="synonym">Smittium culisetae</name>
    <dbReference type="NCBI Taxonomy" id="1213189"/>
    <lineage>
        <taxon>Eukaryota</taxon>
        <taxon>Fungi</taxon>
        <taxon>Fungi incertae sedis</taxon>
        <taxon>Zoopagomycota</taxon>
        <taxon>Kickxellomycotina</taxon>
        <taxon>Harpellomycetes</taxon>
        <taxon>Harpellales</taxon>
        <taxon>Legeriomycetaceae</taxon>
        <taxon>Zancudomyces</taxon>
    </lineage>
</organism>
<feature type="region of interest" description="Disordered" evidence="1">
    <location>
        <begin position="65"/>
        <end position="112"/>
    </location>
</feature>
<evidence type="ECO:0000313" key="4">
    <source>
        <dbReference type="Proteomes" id="UP000188320"/>
    </source>
</evidence>
<sequence length="112" mass="12519">MQREKVDEIYKDQQSKAASISNEEKWYIPGTHTLKNTVSKDATKNSKKKFKISVISASTQFNLERIPQESDGFEPKGPAETSTKKNELQSTDDNVVGRRSFGALNTSGPVRI</sequence>